<protein>
    <submittedName>
        <fullName evidence="1">Uncharacterized protein</fullName>
    </submittedName>
</protein>
<reference evidence="1" key="2">
    <citation type="submission" date="2023-01" db="EMBL/GenBank/DDBJ databases">
        <authorList>
            <person name="Petersen C."/>
        </authorList>
    </citation>
    <scope>NUCLEOTIDE SEQUENCE</scope>
    <source>
        <strain evidence="1">IBT 15450</strain>
    </source>
</reference>
<reference evidence="1" key="1">
    <citation type="journal article" date="2023" name="IMA Fungus">
        <title>Comparative genomic study of the Penicillium genus elucidates a diverse pangenome and 15 lateral gene transfer events.</title>
        <authorList>
            <person name="Petersen C."/>
            <person name="Sorensen T."/>
            <person name="Nielsen M.R."/>
            <person name="Sondergaard T.E."/>
            <person name="Sorensen J.L."/>
            <person name="Fitzpatrick D.A."/>
            <person name="Frisvad J.C."/>
            <person name="Nielsen K.L."/>
        </authorList>
    </citation>
    <scope>NUCLEOTIDE SEQUENCE</scope>
    <source>
        <strain evidence="1">IBT 15450</strain>
    </source>
</reference>
<keyword evidence="2" id="KW-1185">Reference proteome</keyword>
<organism evidence="1 2">
    <name type="scientific">Penicillium canescens</name>
    <dbReference type="NCBI Taxonomy" id="5083"/>
    <lineage>
        <taxon>Eukaryota</taxon>
        <taxon>Fungi</taxon>
        <taxon>Dikarya</taxon>
        <taxon>Ascomycota</taxon>
        <taxon>Pezizomycotina</taxon>
        <taxon>Eurotiomycetes</taxon>
        <taxon>Eurotiomycetidae</taxon>
        <taxon>Eurotiales</taxon>
        <taxon>Aspergillaceae</taxon>
        <taxon>Penicillium</taxon>
    </lineage>
</organism>
<dbReference type="Proteomes" id="UP001219568">
    <property type="component" value="Unassembled WGS sequence"/>
</dbReference>
<comment type="caution">
    <text evidence="1">The sequence shown here is derived from an EMBL/GenBank/DDBJ whole genome shotgun (WGS) entry which is preliminary data.</text>
</comment>
<dbReference type="EMBL" id="JAQJZL010000001">
    <property type="protein sequence ID" value="KAJ6057561.1"/>
    <property type="molecule type" value="Genomic_DNA"/>
</dbReference>
<sequence length="64" mass="7430">MEILVGSLRSRSTLNNPKRFSEPEEIWRANRRQEGLEPLLSRKQAKKAKTIWILAGKERPPFAV</sequence>
<accession>A0AAD6INX7</accession>
<evidence type="ECO:0000313" key="1">
    <source>
        <dbReference type="EMBL" id="KAJ6057561.1"/>
    </source>
</evidence>
<gene>
    <name evidence="1" type="ORF">N7460_000835</name>
</gene>
<evidence type="ECO:0000313" key="2">
    <source>
        <dbReference type="Proteomes" id="UP001219568"/>
    </source>
</evidence>
<name>A0AAD6INX7_PENCN</name>
<proteinExistence type="predicted"/>
<dbReference type="AlphaFoldDB" id="A0AAD6INX7"/>